<feature type="signal peptide" evidence="3">
    <location>
        <begin position="1"/>
        <end position="24"/>
    </location>
</feature>
<organism evidence="4 5">
    <name type="scientific">Aromia moschata</name>
    <dbReference type="NCBI Taxonomy" id="1265417"/>
    <lineage>
        <taxon>Eukaryota</taxon>
        <taxon>Metazoa</taxon>
        <taxon>Ecdysozoa</taxon>
        <taxon>Arthropoda</taxon>
        <taxon>Hexapoda</taxon>
        <taxon>Insecta</taxon>
        <taxon>Pterygota</taxon>
        <taxon>Neoptera</taxon>
        <taxon>Endopterygota</taxon>
        <taxon>Coleoptera</taxon>
        <taxon>Polyphaga</taxon>
        <taxon>Cucujiformia</taxon>
        <taxon>Chrysomeloidea</taxon>
        <taxon>Cerambycidae</taxon>
        <taxon>Cerambycinae</taxon>
        <taxon>Callichromatini</taxon>
        <taxon>Aromia</taxon>
    </lineage>
</organism>
<accession>A0AAV8XMW8</accession>
<dbReference type="Proteomes" id="UP001162162">
    <property type="component" value="Unassembled WGS sequence"/>
</dbReference>
<gene>
    <name evidence="4" type="ORF">NQ318_007864</name>
</gene>
<dbReference type="EMBL" id="JAPWTK010000458">
    <property type="protein sequence ID" value="KAJ8939936.1"/>
    <property type="molecule type" value="Genomic_DNA"/>
</dbReference>
<evidence type="ECO:0000256" key="3">
    <source>
        <dbReference type="SAM" id="SignalP"/>
    </source>
</evidence>
<evidence type="ECO:0000256" key="1">
    <source>
        <dbReference type="SAM" id="MobiDB-lite"/>
    </source>
</evidence>
<keyword evidence="3" id="KW-0732">Signal</keyword>
<feature type="region of interest" description="Disordered" evidence="1">
    <location>
        <begin position="471"/>
        <end position="494"/>
    </location>
</feature>
<dbReference type="PANTHER" id="PTHR33538:SF1">
    <property type="entry name" value="PROTEIN BRAMBLEBERRY"/>
    <property type="match status" value="1"/>
</dbReference>
<feature type="region of interest" description="Disordered" evidence="1">
    <location>
        <begin position="520"/>
        <end position="547"/>
    </location>
</feature>
<protein>
    <recommendedName>
        <fullName evidence="6">Protein brambleberry</fullName>
    </recommendedName>
</protein>
<evidence type="ECO:0000313" key="4">
    <source>
        <dbReference type="EMBL" id="KAJ8939936.1"/>
    </source>
</evidence>
<reference evidence="4" key="1">
    <citation type="journal article" date="2023" name="Insect Mol. Biol.">
        <title>Genome sequencing provides insights into the evolution of gene families encoding plant cell wall-degrading enzymes in longhorned beetles.</title>
        <authorList>
            <person name="Shin N.R."/>
            <person name="Okamura Y."/>
            <person name="Kirsch R."/>
            <person name="Pauchet Y."/>
        </authorList>
    </citation>
    <scope>NUCLEOTIDE SEQUENCE</scope>
    <source>
        <strain evidence="4">AMC_N1</strain>
    </source>
</reference>
<keyword evidence="2" id="KW-0472">Membrane</keyword>
<name>A0AAV8XMW8_9CUCU</name>
<evidence type="ECO:0008006" key="6">
    <source>
        <dbReference type="Google" id="ProtNLM"/>
    </source>
</evidence>
<evidence type="ECO:0000313" key="5">
    <source>
        <dbReference type="Proteomes" id="UP001162162"/>
    </source>
</evidence>
<keyword evidence="2" id="KW-1133">Transmembrane helix</keyword>
<dbReference type="PANTHER" id="PTHR33538">
    <property type="entry name" value="PROTEIN GAMETE EXPRESSED 1"/>
    <property type="match status" value="1"/>
</dbReference>
<proteinExistence type="predicted"/>
<sequence length="590" mass="66975">MKYFKYIFGVYVLILFNPVQCSLSDYINSIGSYFGFQQGGDDAVEIYDQNIPYEVSTIDDKFLAEAAQLTGVALSELDSCQQRVVLKLKSDCSRMNDEQLAKMAVHLLNCQSSVEGRQIYPCTDEMSIKECTTRMDSDTWTSYHLMSNRARAVCYSIRQNQFRGLAEHTVNRLMDAARSQLRTLGEIVDNQEDLRNLAESTYDTLNKGHKNLLKQQQDIETAQFHGQLAIEDNIRRLVDEKRLILETHDRLVQMTKSMQEKIGHSLQQLDHQSQESKVNHKELIGDLLKIQEKAHNIFKKIDESSHLLLKQNEDFKRQYEFTLKNLEEVNRTVHNLVTLVGGTRQALEERLTWITTALGGTDMAIERLYLVLWHSAFMLLAMLTCAFLSVRASTRFVVATLPPLNLAVALYGEQQYLNPVLLCSAIAGFVLSQTIITSLLTLRPVAKKALPWIKNKVTTVEGTQDGFVKSSPKEFVSSTNHNHERIPYPSELESSSRSEVYADDNYADYTAEATDSFKEDFNLTPPVSRNGHYNSVRPRSRSRSNTPLYINTRLRGSCGAKTRAGTPCKLSSLPGRDYCYRHQTGDSVMG</sequence>
<feature type="chain" id="PRO_5043653453" description="Protein brambleberry" evidence="3">
    <location>
        <begin position="25"/>
        <end position="590"/>
    </location>
</feature>
<keyword evidence="5" id="KW-1185">Reference proteome</keyword>
<feature type="transmembrane region" description="Helical" evidence="2">
    <location>
        <begin position="419"/>
        <end position="442"/>
    </location>
</feature>
<dbReference type="AlphaFoldDB" id="A0AAV8XMW8"/>
<dbReference type="InterPro" id="IPR040346">
    <property type="entry name" value="GEX1/Brambleberry"/>
</dbReference>
<evidence type="ECO:0000256" key="2">
    <source>
        <dbReference type="SAM" id="Phobius"/>
    </source>
</evidence>
<feature type="transmembrane region" description="Helical" evidence="2">
    <location>
        <begin position="368"/>
        <end position="389"/>
    </location>
</feature>
<comment type="caution">
    <text evidence="4">The sequence shown here is derived from an EMBL/GenBank/DDBJ whole genome shotgun (WGS) entry which is preliminary data.</text>
</comment>
<keyword evidence="2" id="KW-0812">Transmembrane</keyword>